<dbReference type="CDD" id="cd02440">
    <property type="entry name" value="AdoMet_MTases"/>
    <property type="match status" value="1"/>
</dbReference>
<dbReference type="InterPro" id="IPR029063">
    <property type="entry name" value="SAM-dependent_MTases_sf"/>
</dbReference>
<accession>A0ABZ0IDS2</accession>
<keyword evidence="1" id="KW-0620">Polyamine biosynthesis</keyword>
<gene>
    <name evidence="3" type="ORF">R0137_03200</name>
</gene>
<dbReference type="PANTHER" id="PTHR43317">
    <property type="entry name" value="THERMOSPERMINE SYNTHASE ACAULIS5"/>
    <property type="match status" value="1"/>
</dbReference>
<dbReference type="EMBL" id="CP136865">
    <property type="protein sequence ID" value="WOJ97586.1"/>
    <property type="molecule type" value="Genomic_DNA"/>
</dbReference>
<reference evidence="3 4" key="1">
    <citation type="submission" date="2023-10" db="EMBL/GenBank/DDBJ databases">
        <title>Two novel species belonging to the OM43/NOR5 clade.</title>
        <authorList>
            <person name="Park M."/>
        </authorList>
    </citation>
    <scope>NUCLEOTIDE SEQUENCE [LARGE SCALE GENOMIC DNA]</scope>
    <source>
        <strain evidence="3 4">IMCC45268</strain>
    </source>
</reference>
<dbReference type="Proteomes" id="UP001626549">
    <property type="component" value="Chromosome"/>
</dbReference>
<dbReference type="GO" id="GO:0032259">
    <property type="term" value="P:methylation"/>
    <property type="evidence" value="ECO:0007669"/>
    <property type="project" value="UniProtKB-KW"/>
</dbReference>
<keyword evidence="4" id="KW-1185">Reference proteome</keyword>
<keyword evidence="3" id="KW-0808">Transferase</keyword>
<dbReference type="InterPro" id="IPR041698">
    <property type="entry name" value="Methyltransf_25"/>
</dbReference>
<dbReference type="Gene3D" id="3.40.50.150">
    <property type="entry name" value="Vaccinia Virus protein VP39"/>
    <property type="match status" value="1"/>
</dbReference>
<dbReference type="PANTHER" id="PTHR43317:SF1">
    <property type="entry name" value="THERMOSPERMINE SYNTHASE ACAULIS5"/>
    <property type="match status" value="1"/>
</dbReference>
<evidence type="ECO:0000313" key="3">
    <source>
        <dbReference type="EMBL" id="WOJ97586.1"/>
    </source>
</evidence>
<organism evidence="3 4">
    <name type="scientific">Congregibacter brevis</name>
    <dbReference type="NCBI Taxonomy" id="3081201"/>
    <lineage>
        <taxon>Bacteria</taxon>
        <taxon>Pseudomonadati</taxon>
        <taxon>Pseudomonadota</taxon>
        <taxon>Gammaproteobacteria</taxon>
        <taxon>Cellvibrionales</taxon>
        <taxon>Halieaceae</taxon>
        <taxon>Congregibacter</taxon>
    </lineage>
</organism>
<evidence type="ECO:0000256" key="1">
    <source>
        <dbReference type="ARBA" id="ARBA00023115"/>
    </source>
</evidence>
<dbReference type="RefSeq" id="WP_407328485.1">
    <property type="nucleotide sequence ID" value="NZ_CP136865.1"/>
</dbReference>
<dbReference type="Pfam" id="PF13649">
    <property type="entry name" value="Methyltransf_25"/>
    <property type="match status" value="1"/>
</dbReference>
<feature type="domain" description="Methyltransferase" evidence="2">
    <location>
        <begin position="75"/>
        <end position="152"/>
    </location>
</feature>
<protein>
    <submittedName>
        <fullName evidence="3">Methyltransferase domain-containing protein</fullName>
    </submittedName>
</protein>
<evidence type="ECO:0000313" key="4">
    <source>
        <dbReference type="Proteomes" id="UP001626549"/>
    </source>
</evidence>
<sequence length="267" mass="28941">MITFSELLSLSRPEFEHPCEVSGCRLYEAQGYRWLSSGPNAIQTAMRIDAPAFLVLPNHRAMMLAALMPSKISTVLDLGAGGGGFIRHVQSWEKAPRVSAVESNSEMLHAAREYFALAPEQLIHVGDAVDFLGRDRAHYDLVLCDLFEDRDSPAALGDELFFATLARRLNAGASVALNTLPASPEALLSIVNAARQHFGGVGIVQMTELGNVLLFLQEEPLPSEDLLRSRVAQSIYASNSEVLDALNELRRLPLELGEGVSEGGGAD</sequence>
<name>A0ABZ0IDS2_9GAMM</name>
<dbReference type="GO" id="GO:0008168">
    <property type="term" value="F:methyltransferase activity"/>
    <property type="evidence" value="ECO:0007669"/>
    <property type="project" value="UniProtKB-KW"/>
</dbReference>
<keyword evidence="3" id="KW-0489">Methyltransferase</keyword>
<dbReference type="SUPFAM" id="SSF53335">
    <property type="entry name" value="S-adenosyl-L-methionine-dependent methyltransferases"/>
    <property type="match status" value="1"/>
</dbReference>
<proteinExistence type="predicted"/>
<evidence type="ECO:0000259" key="2">
    <source>
        <dbReference type="Pfam" id="PF13649"/>
    </source>
</evidence>